<evidence type="ECO:0000259" key="1">
    <source>
        <dbReference type="PROSITE" id="PS51186"/>
    </source>
</evidence>
<sequence>MTFNVRHINKSDLQSLFHLRSEKTYIKNTLQLPYPNLDDMSKIFEKDTSRWLVATKGEDVIGEVWLVQEKSPRRSHCGRLAMGVSESCRQQGVGSVLLSEILNYSDNWLNLKRLELEVYTDNEAAICLYKKFGFEIEGKGSNYAYGDGRFLDAFYMSRINS</sequence>
<keyword evidence="2" id="KW-0808">Transferase</keyword>
<protein>
    <submittedName>
        <fullName evidence="2">GNAT family N-acetyltransferase</fullName>
    </submittedName>
</protein>
<dbReference type="Proteomes" id="UP000242175">
    <property type="component" value="Chromosome small"/>
</dbReference>
<dbReference type="InterPro" id="IPR000182">
    <property type="entry name" value="GNAT_dom"/>
</dbReference>
<keyword evidence="3" id="KW-1185">Reference proteome</keyword>
<dbReference type="InterPro" id="IPR016181">
    <property type="entry name" value="Acyl_CoA_acyltransferase"/>
</dbReference>
<dbReference type="RefSeq" id="WP_089074668.1">
    <property type="nucleotide sequence ID" value="NZ_CBCSAM010000003.1"/>
</dbReference>
<gene>
    <name evidence="2" type="ORF">CF386_12010</name>
</gene>
<dbReference type="AlphaFoldDB" id="A0A220VHM8"/>
<dbReference type="KEGG" id="pmai:CF386_12010"/>
<evidence type="ECO:0000313" key="3">
    <source>
        <dbReference type="Proteomes" id="UP000242175"/>
    </source>
</evidence>
<dbReference type="Pfam" id="PF00583">
    <property type="entry name" value="Acetyltransf_1"/>
    <property type="match status" value="1"/>
</dbReference>
<dbReference type="OrthoDB" id="336415at2"/>
<organism evidence="2 3">
    <name type="scientific">Paraphotobacterium marinum</name>
    <dbReference type="NCBI Taxonomy" id="1755811"/>
    <lineage>
        <taxon>Bacteria</taxon>
        <taxon>Pseudomonadati</taxon>
        <taxon>Pseudomonadota</taxon>
        <taxon>Gammaproteobacteria</taxon>
        <taxon>Vibrionales</taxon>
        <taxon>Vibrionaceae</taxon>
        <taxon>Paraphotobacterium</taxon>
    </lineage>
</organism>
<dbReference type="Gene3D" id="3.40.630.30">
    <property type="match status" value="1"/>
</dbReference>
<reference evidence="2 3" key="1">
    <citation type="journal article" date="2016" name="Int. J. Syst. Evol. Microbiol.">
        <title>Paraphotobacterium marinum gen. nov., sp. nov., a member of the family Vibrionaceae, isolated from surface seawater.</title>
        <authorList>
            <person name="Huang Z."/>
            <person name="Dong C."/>
            <person name="Shao Z."/>
        </authorList>
    </citation>
    <scope>NUCLEOTIDE SEQUENCE [LARGE SCALE GENOMIC DNA]</scope>
    <source>
        <strain evidence="2 3">NSCS20N07D</strain>
    </source>
</reference>
<dbReference type="SUPFAM" id="SSF55729">
    <property type="entry name" value="Acyl-CoA N-acyltransferases (Nat)"/>
    <property type="match status" value="1"/>
</dbReference>
<dbReference type="PROSITE" id="PS51186">
    <property type="entry name" value="GNAT"/>
    <property type="match status" value="1"/>
</dbReference>
<dbReference type="PANTHER" id="PTHR43415:SF3">
    <property type="entry name" value="GNAT-FAMILY ACETYLTRANSFERASE"/>
    <property type="match status" value="1"/>
</dbReference>
<accession>A0A220VHM8</accession>
<name>A0A220VHM8_9GAMM</name>
<evidence type="ECO:0000313" key="2">
    <source>
        <dbReference type="EMBL" id="ASK79760.1"/>
    </source>
</evidence>
<proteinExistence type="predicted"/>
<feature type="domain" description="N-acetyltransferase" evidence="1">
    <location>
        <begin position="3"/>
        <end position="161"/>
    </location>
</feature>
<dbReference type="EMBL" id="CP022356">
    <property type="protein sequence ID" value="ASK79760.1"/>
    <property type="molecule type" value="Genomic_DNA"/>
</dbReference>
<dbReference type="GO" id="GO:0016747">
    <property type="term" value="F:acyltransferase activity, transferring groups other than amino-acyl groups"/>
    <property type="evidence" value="ECO:0007669"/>
    <property type="project" value="InterPro"/>
</dbReference>
<dbReference type="PANTHER" id="PTHR43415">
    <property type="entry name" value="SPERMIDINE N(1)-ACETYLTRANSFERASE"/>
    <property type="match status" value="1"/>
</dbReference>